<name>X1DAL6_9ZZZZ</name>
<sequence length="218" mass="24881">MIKKLLVAIPAYNEEEKIGEVIQNIPKKLSGVSEVHVLVIDDGSTDNTAKIAGDLGAKIVKNYFNMGYGVAFGKGLQYALDHNFNLMVSIDGDAQFDPKDIPKLIKPIIENDADLVTASRFIHKNYYPKMPLFKFWGNKLMSILISKIVRIKFYDVSCGFRAYSQKTLLSLNLHGRFTFSQETFIDLSFKRLKIVEIPVKVKYFPSRTSKFPPIFYIW</sequence>
<reference evidence="2" key="1">
    <citation type="journal article" date="2014" name="Front. Microbiol.">
        <title>High frequency of phylogenetically diverse reductive dehalogenase-homologous genes in deep subseafloor sedimentary metagenomes.</title>
        <authorList>
            <person name="Kawai M."/>
            <person name="Futagami T."/>
            <person name="Toyoda A."/>
            <person name="Takaki Y."/>
            <person name="Nishi S."/>
            <person name="Hori S."/>
            <person name="Arai W."/>
            <person name="Tsubouchi T."/>
            <person name="Morono Y."/>
            <person name="Uchiyama I."/>
            <person name="Ito T."/>
            <person name="Fujiyama A."/>
            <person name="Inagaki F."/>
            <person name="Takami H."/>
        </authorList>
    </citation>
    <scope>NUCLEOTIDE SEQUENCE</scope>
    <source>
        <strain evidence="2">Expedition CK06-06</strain>
    </source>
</reference>
<accession>X1DAL6</accession>
<feature type="non-terminal residue" evidence="2">
    <location>
        <position position="218"/>
    </location>
</feature>
<dbReference type="InterPro" id="IPR001173">
    <property type="entry name" value="Glyco_trans_2-like"/>
</dbReference>
<dbReference type="Gene3D" id="3.90.550.10">
    <property type="entry name" value="Spore Coat Polysaccharide Biosynthesis Protein SpsA, Chain A"/>
    <property type="match status" value="1"/>
</dbReference>
<protein>
    <recommendedName>
        <fullName evidence="1">Glycosyltransferase 2-like domain-containing protein</fullName>
    </recommendedName>
</protein>
<dbReference type="Pfam" id="PF00535">
    <property type="entry name" value="Glycos_transf_2"/>
    <property type="match status" value="1"/>
</dbReference>
<dbReference type="PANTHER" id="PTHR48090">
    <property type="entry name" value="UNDECAPRENYL-PHOSPHATE 4-DEOXY-4-FORMAMIDO-L-ARABINOSE TRANSFERASE-RELATED"/>
    <property type="match status" value="1"/>
</dbReference>
<evidence type="ECO:0000313" key="2">
    <source>
        <dbReference type="EMBL" id="GAG93446.1"/>
    </source>
</evidence>
<comment type="caution">
    <text evidence="2">The sequence shown here is derived from an EMBL/GenBank/DDBJ whole genome shotgun (WGS) entry which is preliminary data.</text>
</comment>
<organism evidence="2">
    <name type="scientific">marine sediment metagenome</name>
    <dbReference type="NCBI Taxonomy" id="412755"/>
    <lineage>
        <taxon>unclassified sequences</taxon>
        <taxon>metagenomes</taxon>
        <taxon>ecological metagenomes</taxon>
    </lineage>
</organism>
<dbReference type="InterPro" id="IPR050256">
    <property type="entry name" value="Glycosyltransferase_2"/>
</dbReference>
<proteinExistence type="predicted"/>
<gene>
    <name evidence="2" type="ORF">S01H4_38686</name>
</gene>
<dbReference type="EMBL" id="BART01020881">
    <property type="protein sequence ID" value="GAG93446.1"/>
    <property type="molecule type" value="Genomic_DNA"/>
</dbReference>
<feature type="domain" description="Glycosyltransferase 2-like" evidence="1">
    <location>
        <begin position="7"/>
        <end position="166"/>
    </location>
</feature>
<dbReference type="SUPFAM" id="SSF53448">
    <property type="entry name" value="Nucleotide-diphospho-sugar transferases"/>
    <property type="match status" value="1"/>
</dbReference>
<dbReference type="AlphaFoldDB" id="X1DAL6"/>
<dbReference type="PANTHER" id="PTHR48090:SF7">
    <property type="entry name" value="RFBJ PROTEIN"/>
    <property type="match status" value="1"/>
</dbReference>
<dbReference type="InterPro" id="IPR029044">
    <property type="entry name" value="Nucleotide-diphossugar_trans"/>
</dbReference>
<evidence type="ECO:0000259" key="1">
    <source>
        <dbReference type="Pfam" id="PF00535"/>
    </source>
</evidence>
<dbReference type="CDD" id="cd04179">
    <property type="entry name" value="DPM_DPG-synthase_like"/>
    <property type="match status" value="1"/>
</dbReference>